<dbReference type="EMBL" id="HACG01025651">
    <property type="protein sequence ID" value="CEK72516.1"/>
    <property type="molecule type" value="Transcribed_RNA"/>
</dbReference>
<reference evidence="1" key="1">
    <citation type="submission" date="2014-12" db="EMBL/GenBank/DDBJ databases">
        <title>Insight into the proteome of Arion vulgaris.</title>
        <authorList>
            <person name="Aradska J."/>
            <person name="Bulat T."/>
            <person name="Smidak R."/>
            <person name="Sarate P."/>
            <person name="Gangsoo J."/>
            <person name="Sialana F."/>
            <person name="Bilban M."/>
            <person name="Lubec G."/>
        </authorList>
    </citation>
    <scope>NUCLEOTIDE SEQUENCE</scope>
    <source>
        <tissue evidence="1">Skin</tissue>
    </source>
</reference>
<accession>A0A0B6ZXE4</accession>
<dbReference type="AlphaFoldDB" id="A0A0B6ZXE4"/>
<evidence type="ECO:0000313" key="1">
    <source>
        <dbReference type="EMBL" id="CEK72516.1"/>
    </source>
</evidence>
<organism evidence="1">
    <name type="scientific">Arion vulgaris</name>
    <dbReference type="NCBI Taxonomy" id="1028688"/>
    <lineage>
        <taxon>Eukaryota</taxon>
        <taxon>Metazoa</taxon>
        <taxon>Spiralia</taxon>
        <taxon>Lophotrochozoa</taxon>
        <taxon>Mollusca</taxon>
        <taxon>Gastropoda</taxon>
        <taxon>Heterobranchia</taxon>
        <taxon>Euthyneura</taxon>
        <taxon>Panpulmonata</taxon>
        <taxon>Eupulmonata</taxon>
        <taxon>Stylommatophora</taxon>
        <taxon>Helicina</taxon>
        <taxon>Arionoidea</taxon>
        <taxon>Arionidae</taxon>
        <taxon>Arion</taxon>
    </lineage>
</organism>
<sequence length="50" mass="5701">MIMTATKSTRLSWVVELFDPVLPGFTYMAMSTICQPNHLKVKVKEPFCIP</sequence>
<proteinExistence type="predicted"/>
<protein>
    <submittedName>
        <fullName evidence="1">Uncharacterized protein</fullName>
    </submittedName>
</protein>
<gene>
    <name evidence="1" type="primary">ORF82763</name>
</gene>
<name>A0A0B6ZXE4_9EUPU</name>